<keyword evidence="9" id="KW-1133">Transmembrane helix</keyword>
<keyword evidence="5" id="KW-0808">Transferase</keyword>
<dbReference type="PANTHER" id="PTHR43711">
    <property type="entry name" value="TWO-COMPONENT HISTIDINE KINASE"/>
    <property type="match status" value="1"/>
</dbReference>
<dbReference type="EC" id="2.7.13.3" evidence="3"/>
<evidence type="ECO:0000313" key="12">
    <source>
        <dbReference type="EMBL" id="AFQ46092.1"/>
    </source>
</evidence>
<evidence type="ECO:0000259" key="10">
    <source>
        <dbReference type="PROSITE" id="PS50109"/>
    </source>
</evidence>
<dbReference type="SMART" id="SM00387">
    <property type="entry name" value="HATPase_c"/>
    <property type="match status" value="1"/>
</dbReference>
<evidence type="ECO:0000256" key="3">
    <source>
        <dbReference type="ARBA" id="ARBA00012438"/>
    </source>
</evidence>
<reference evidence="13" key="2">
    <citation type="submission" date="2012-08" db="EMBL/GenBank/DDBJ databases">
        <title>Finished genome of Desulfosporosinus meridiei DSM 13257.</title>
        <authorList>
            <person name="Huntemann M."/>
            <person name="Wei C.-L."/>
            <person name="Han J."/>
            <person name="Detter J.C."/>
            <person name="Han C."/>
            <person name="Davenport K."/>
            <person name="Daligault H."/>
            <person name="Erkkila T."/>
            <person name="Gu W."/>
            <person name="Munk A.C.C."/>
            <person name="Teshima H."/>
            <person name="Xu Y."/>
            <person name="Chain P."/>
            <person name="Tapia R."/>
            <person name="Chen A."/>
            <person name="Krypides N."/>
            <person name="Mavromatis K."/>
            <person name="Markowitz V."/>
            <person name="Szeto E."/>
            <person name="Ivanova N."/>
            <person name="Mikhailova N."/>
            <person name="Ovchinnikova G."/>
            <person name="Pagani I."/>
            <person name="Pati A."/>
            <person name="Goodwin L."/>
            <person name="Peters L."/>
            <person name="Pitluck S."/>
            <person name="Woyke T."/>
            <person name="Pester M."/>
            <person name="Spring S."/>
            <person name="Ollivier B."/>
            <person name="Rattei T."/>
            <person name="Klenk H.-P."/>
            <person name="Wagner M."/>
            <person name="Loy A."/>
        </authorList>
    </citation>
    <scope>NUCLEOTIDE SEQUENCE [LARGE SCALE GENOMIC DNA]</scope>
    <source>
        <strain evidence="13">ATCC BAA-275 / DSM 13257 / NCIMB 13706 / S10</strain>
    </source>
</reference>
<dbReference type="InterPro" id="IPR005467">
    <property type="entry name" value="His_kinase_dom"/>
</dbReference>
<protein>
    <recommendedName>
        <fullName evidence="3">histidine kinase</fullName>
        <ecNumber evidence="3">2.7.13.3</ecNumber>
    </recommendedName>
</protein>
<feature type="domain" description="HAMP" evidence="11">
    <location>
        <begin position="216"/>
        <end position="268"/>
    </location>
</feature>
<evidence type="ECO:0000259" key="11">
    <source>
        <dbReference type="PROSITE" id="PS50885"/>
    </source>
</evidence>
<dbReference type="SUPFAM" id="SSF47384">
    <property type="entry name" value="Homodimeric domain of signal transducing histidine kinase"/>
    <property type="match status" value="1"/>
</dbReference>
<dbReference type="SUPFAM" id="SSF158472">
    <property type="entry name" value="HAMP domain-like"/>
    <property type="match status" value="1"/>
</dbReference>
<name>J7IW71_DESMD</name>
<dbReference type="InterPro" id="IPR003661">
    <property type="entry name" value="HisK_dim/P_dom"/>
</dbReference>
<evidence type="ECO:0000256" key="2">
    <source>
        <dbReference type="ARBA" id="ARBA00004370"/>
    </source>
</evidence>
<keyword evidence="4" id="KW-0597">Phosphoprotein</keyword>
<keyword evidence="7" id="KW-0902">Two-component regulatory system</keyword>
<dbReference type="InterPro" id="IPR003594">
    <property type="entry name" value="HATPase_dom"/>
</dbReference>
<gene>
    <name evidence="12" type="ordered locus">Desmer_4272</name>
</gene>
<dbReference type="PRINTS" id="PR00344">
    <property type="entry name" value="BCTRLSENSOR"/>
</dbReference>
<dbReference type="eggNOG" id="COG5002">
    <property type="taxonomic scope" value="Bacteria"/>
</dbReference>
<evidence type="ECO:0000256" key="4">
    <source>
        <dbReference type="ARBA" id="ARBA00022553"/>
    </source>
</evidence>
<dbReference type="CDD" id="cd00082">
    <property type="entry name" value="HisKA"/>
    <property type="match status" value="1"/>
</dbReference>
<dbReference type="OrthoDB" id="9813151at2"/>
<dbReference type="PANTHER" id="PTHR43711:SF1">
    <property type="entry name" value="HISTIDINE KINASE 1"/>
    <property type="match status" value="1"/>
</dbReference>
<keyword evidence="9" id="KW-0812">Transmembrane</keyword>
<proteinExistence type="predicted"/>
<dbReference type="GO" id="GO:0016020">
    <property type="term" value="C:membrane"/>
    <property type="evidence" value="ECO:0007669"/>
    <property type="project" value="UniProtKB-SubCell"/>
</dbReference>
<feature type="transmembrane region" description="Helical" evidence="9">
    <location>
        <begin position="192"/>
        <end position="214"/>
    </location>
</feature>
<accession>J7IW71</accession>
<evidence type="ECO:0000256" key="7">
    <source>
        <dbReference type="ARBA" id="ARBA00023012"/>
    </source>
</evidence>
<dbReference type="CDD" id="cd06225">
    <property type="entry name" value="HAMP"/>
    <property type="match status" value="1"/>
</dbReference>
<dbReference type="SMART" id="SM00388">
    <property type="entry name" value="HisKA"/>
    <property type="match status" value="1"/>
</dbReference>
<dbReference type="PROSITE" id="PS50885">
    <property type="entry name" value="HAMP"/>
    <property type="match status" value="1"/>
</dbReference>
<dbReference type="InterPro" id="IPR050736">
    <property type="entry name" value="Sensor_HK_Regulatory"/>
</dbReference>
<dbReference type="STRING" id="768704.Desmer_4272"/>
<keyword evidence="6 12" id="KW-0418">Kinase</keyword>
<dbReference type="Pfam" id="PF00512">
    <property type="entry name" value="HisKA"/>
    <property type="match status" value="1"/>
</dbReference>
<dbReference type="GO" id="GO:0000155">
    <property type="term" value="F:phosphorelay sensor kinase activity"/>
    <property type="evidence" value="ECO:0007669"/>
    <property type="project" value="InterPro"/>
</dbReference>
<dbReference type="Gene3D" id="6.10.340.10">
    <property type="match status" value="1"/>
</dbReference>
<sequence length="568" mass="63823">MTLRRKFIISLIGMVFFMAVFFTAIALITTQSLLGHAETYVQQAYGESWKRLLSGYYEAHNSWDGVQGYITKVSEAERRFGPNFEGVDLEGRPRLFVVGVPPEQTIPGQDLRIRTRREGPPFWVFDLESKVVGDSANEDLGKTISQLPNSNKIPKQWEEIKVKEQTVGYYWQETPIVAGTNNRLAKTIGTSIIQAMLIGLGLTSFVALILGMLLTRHFTKPLNHLMKAVRNVGNGDLSSRVDVKGNGDIAILAQDFNRMTEQLARNEEVRRNMVADIAHELRTPLSVILGKLESIQEGVLPSTPETILPIQDETLRLIRLVRDLQQLNLAEAGKLPMSSKPVNLRKLVERITEQFAIEFEERELVVEIKGEAPDITGDPDRLTQVFVNLIGNALLHTPPGGCLHVTLAEIERYAEEGKLAERNTHRLRDVFQRKVDKLEKQEKLKKPEKHEKLKKLNDSGRMPEQAAEGNPKVFKSKDNLKLNSWVQVTVEDSGEGIPQEELEHIFNRFYRVDKARERESGGTGLGLAIAKEFIQAHGGAIEVKSTLGEGSCFKILLPVRQKGNTSIQ</sequence>
<dbReference type="PROSITE" id="PS50109">
    <property type="entry name" value="HIS_KIN"/>
    <property type="match status" value="1"/>
</dbReference>
<dbReference type="InterPro" id="IPR036097">
    <property type="entry name" value="HisK_dim/P_sf"/>
</dbReference>
<organism evidence="12 13">
    <name type="scientific">Desulfosporosinus meridiei (strain ATCC BAA-275 / DSM 13257 / KCTC 12902 / NCIMB 13706 / S10)</name>
    <dbReference type="NCBI Taxonomy" id="768704"/>
    <lineage>
        <taxon>Bacteria</taxon>
        <taxon>Bacillati</taxon>
        <taxon>Bacillota</taxon>
        <taxon>Clostridia</taxon>
        <taxon>Eubacteriales</taxon>
        <taxon>Desulfitobacteriaceae</taxon>
        <taxon>Desulfosporosinus</taxon>
    </lineage>
</organism>
<feature type="domain" description="Histidine kinase" evidence="10">
    <location>
        <begin position="276"/>
        <end position="561"/>
    </location>
</feature>
<comment type="subcellular location">
    <subcellularLocation>
        <location evidence="2">Membrane</location>
    </subcellularLocation>
</comment>
<comment type="catalytic activity">
    <reaction evidence="1">
        <text>ATP + protein L-histidine = ADP + protein N-phospho-L-histidine.</text>
        <dbReference type="EC" id="2.7.13.3"/>
    </reaction>
</comment>
<dbReference type="EMBL" id="CP003629">
    <property type="protein sequence ID" value="AFQ46092.1"/>
    <property type="molecule type" value="Genomic_DNA"/>
</dbReference>
<feature type="region of interest" description="Disordered" evidence="8">
    <location>
        <begin position="446"/>
        <end position="470"/>
    </location>
</feature>
<dbReference type="InterPro" id="IPR036890">
    <property type="entry name" value="HATPase_C_sf"/>
</dbReference>
<dbReference type="RefSeq" id="WP_014904999.1">
    <property type="nucleotide sequence ID" value="NC_018515.1"/>
</dbReference>
<dbReference type="SUPFAM" id="SSF55874">
    <property type="entry name" value="ATPase domain of HSP90 chaperone/DNA topoisomerase II/histidine kinase"/>
    <property type="match status" value="1"/>
</dbReference>
<evidence type="ECO:0000256" key="5">
    <source>
        <dbReference type="ARBA" id="ARBA00022679"/>
    </source>
</evidence>
<dbReference type="HOGENOM" id="CLU_000445_89_6_9"/>
<dbReference type="Proteomes" id="UP000005262">
    <property type="component" value="Chromosome"/>
</dbReference>
<dbReference type="eggNOG" id="COG2770">
    <property type="taxonomic scope" value="Bacteria"/>
</dbReference>
<evidence type="ECO:0000256" key="6">
    <source>
        <dbReference type="ARBA" id="ARBA00022777"/>
    </source>
</evidence>
<dbReference type="SMART" id="SM00304">
    <property type="entry name" value="HAMP"/>
    <property type="match status" value="1"/>
</dbReference>
<dbReference type="InterPro" id="IPR003660">
    <property type="entry name" value="HAMP_dom"/>
</dbReference>
<dbReference type="Gene3D" id="1.10.287.130">
    <property type="match status" value="1"/>
</dbReference>
<dbReference type="KEGG" id="dmi:Desmer_4272"/>
<evidence type="ECO:0000256" key="9">
    <source>
        <dbReference type="SAM" id="Phobius"/>
    </source>
</evidence>
<evidence type="ECO:0000313" key="13">
    <source>
        <dbReference type="Proteomes" id="UP000005262"/>
    </source>
</evidence>
<dbReference type="Pfam" id="PF02518">
    <property type="entry name" value="HATPase_c"/>
    <property type="match status" value="1"/>
</dbReference>
<keyword evidence="9" id="KW-0472">Membrane</keyword>
<evidence type="ECO:0000256" key="8">
    <source>
        <dbReference type="SAM" id="MobiDB-lite"/>
    </source>
</evidence>
<keyword evidence="13" id="KW-1185">Reference proteome</keyword>
<dbReference type="InterPro" id="IPR004358">
    <property type="entry name" value="Sig_transdc_His_kin-like_C"/>
</dbReference>
<feature type="compositionally biased region" description="Basic and acidic residues" evidence="8">
    <location>
        <begin position="446"/>
        <end position="458"/>
    </location>
</feature>
<reference evidence="12 13" key="1">
    <citation type="journal article" date="2012" name="J. Bacteriol.">
        <title>Complete genome sequences of Desulfosporosinus orientis DSM765T, Desulfosporosinus youngiae DSM17734T, Desulfosporosinus meridiei DSM13257T, and Desulfosporosinus acidiphilus DSM22704T.</title>
        <authorList>
            <person name="Pester M."/>
            <person name="Brambilla E."/>
            <person name="Alazard D."/>
            <person name="Rattei T."/>
            <person name="Weinmaier T."/>
            <person name="Han J."/>
            <person name="Lucas S."/>
            <person name="Lapidus A."/>
            <person name="Cheng J.F."/>
            <person name="Goodwin L."/>
            <person name="Pitluck S."/>
            <person name="Peters L."/>
            <person name="Ovchinnikova G."/>
            <person name="Teshima H."/>
            <person name="Detter J.C."/>
            <person name="Han C.S."/>
            <person name="Tapia R."/>
            <person name="Land M.L."/>
            <person name="Hauser L."/>
            <person name="Kyrpides N.C."/>
            <person name="Ivanova N.N."/>
            <person name="Pagani I."/>
            <person name="Huntmann M."/>
            <person name="Wei C.L."/>
            <person name="Davenport K.W."/>
            <person name="Daligault H."/>
            <person name="Chain P.S."/>
            <person name="Chen A."/>
            <person name="Mavromatis K."/>
            <person name="Markowitz V."/>
            <person name="Szeto E."/>
            <person name="Mikhailova N."/>
            <person name="Pati A."/>
            <person name="Wagner M."/>
            <person name="Woyke T."/>
            <person name="Ollivier B."/>
            <person name="Klenk H.P."/>
            <person name="Spring S."/>
            <person name="Loy A."/>
        </authorList>
    </citation>
    <scope>NUCLEOTIDE SEQUENCE [LARGE SCALE GENOMIC DNA]</scope>
    <source>
        <strain evidence="13">ATCC BAA-275 / DSM 13257 / NCIMB 13706 / S10</strain>
    </source>
</reference>
<dbReference type="AlphaFoldDB" id="J7IW71"/>
<dbReference type="Gene3D" id="3.30.565.10">
    <property type="entry name" value="Histidine kinase-like ATPase, C-terminal domain"/>
    <property type="match status" value="1"/>
</dbReference>
<dbReference type="Pfam" id="PF00672">
    <property type="entry name" value="HAMP"/>
    <property type="match status" value="1"/>
</dbReference>
<feature type="transmembrane region" description="Helical" evidence="9">
    <location>
        <begin position="7"/>
        <end position="28"/>
    </location>
</feature>
<evidence type="ECO:0000256" key="1">
    <source>
        <dbReference type="ARBA" id="ARBA00000085"/>
    </source>
</evidence>